<gene>
    <name evidence="1" type="ORF">PACLA_8A014831</name>
</gene>
<dbReference type="EMBL" id="CACRXK020002979">
    <property type="protein sequence ID" value="CAB3996933.1"/>
    <property type="molecule type" value="Genomic_DNA"/>
</dbReference>
<dbReference type="PANTHER" id="PTHR24020:SF84">
    <property type="entry name" value="VWFA DOMAIN-CONTAINING PROTEIN"/>
    <property type="match status" value="1"/>
</dbReference>
<name>A0A6S7GXX2_PARCT</name>
<dbReference type="PROSITE" id="PS50234">
    <property type="entry name" value="VWFA"/>
    <property type="match status" value="2"/>
</dbReference>
<dbReference type="PANTHER" id="PTHR24020">
    <property type="entry name" value="COLLAGEN ALPHA"/>
    <property type="match status" value="1"/>
</dbReference>
<dbReference type="OrthoDB" id="5988545at2759"/>
<dbReference type="Gene3D" id="3.40.50.410">
    <property type="entry name" value="von Willebrand factor, type A domain"/>
    <property type="match status" value="2"/>
</dbReference>
<evidence type="ECO:0000313" key="2">
    <source>
        <dbReference type="Proteomes" id="UP001152795"/>
    </source>
</evidence>
<dbReference type="InterPro" id="IPR002035">
    <property type="entry name" value="VWF_A"/>
</dbReference>
<dbReference type="SUPFAM" id="SSF53300">
    <property type="entry name" value="vWA-like"/>
    <property type="match status" value="2"/>
</dbReference>
<organism evidence="1 2">
    <name type="scientific">Paramuricea clavata</name>
    <name type="common">Red gorgonian</name>
    <name type="synonym">Violescent sea-whip</name>
    <dbReference type="NCBI Taxonomy" id="317549"/>
    <lineage>
        <taxon>Eukaryota</taxon>
        <taxon>Metazoa</taxon>
        <taxon>Cnidaria</taxon>
        <taxon>Anthozoa</taxon>
        <taxon>Octocorallia</taxon>
        <taxon>Malacalcyonacea</taxon>
        <taxon>Plexauridae</taxon>
        <taxon>Paramuricea</taxon>
    </lineage>
</organism>
<accession>A0A6S7GXX2</accession>
<protein>
    <submittedName>
        <fullName evidence="1">Uncharacterized protein</fullName>
    </submittedName>
</protein>
<dbReference type="CDD" id="cd01450">
    <property type="entry name" value="vWFA_subfamily_ECM"/>
    <property type="match status" value="1"/>
</dbReference>
<dbReference type="Pfam" id="PF00092">
    <property type="entry name" value="VWA"/>
    <property type="match status" value="2"/>
</dbReference>
<dbReference type="Proteomes" id="UP001152795">
    <property type="component" value="Unassembled WGS sequence"/>
</dbReference>
<dbReference type="InterPro" id="IPR050525">
    <property type="entry name" value="ECM_Assembly_Org"/>
</dbReference>
<dbReference type="InterPro" id="IPR036465">
    <property type="entry name" value="vWFA_dom_sf"/>
</dbReference>
<dbReference type="AlphaFoldDB" id="A0A6S7GXX2"/>
<sequence length="437" mass="49555">MIIEQKKKFHPGFTETSGDRLDVPDIVVVLTDGQSRNPQRTIDQAKRLKDNGVRIIAIGVGYDLQRVKYGLERELLNIASSPDDMKMIDFANLENIVFEIVNKVCKVATTRKPRCHKDILIMLDSSNSVGSTYFVNIQKFLIKLVEKMNVRKDSTQFGFITFSNSTRTKKLLDVGDIPDPTELIDWLKKISYGRELMGDHTRTGLAFQIANNMFSQTSPLNARDTVQDVVLLFTDGEPRSPKGSEVEKAMVVTETNKLKEKHVTIVGVAAGTPKLIKTFKKDIQSWVTDSSEVAETSLETLDKDVDKLVNKLFNILCKPKAVCKGDSGGRMRVKQNKHKPIIFGNCQEVLATVIMFYFASNIVFGEEENETEFCRRGWSEFVNDRKKWERECLNEDSLRASLCCKATAGYLEQRYENYIKWCPIVGKFFDVATSGKK</sequence>
<dbReference type="SMART" id="SM00327">
    <property type="entry name" value="VWA"/>
    <property type="match status" value="1"/>
</dbReference>
<comment type="caution">
    <text evidence="1">The sequence shown here is derived from an EMBL/GenBank/DDBJ whole genome shotgun (WGS) entry which is preliminary data.</text>
</comment>
<proteinExistence type="predicted"/>
<keyword evidence="2" id="KW-1185">Reference proteome</keyword>
<dbReference type="PRINTS" id="PR00453">
    <property type="entry name" value="VWFADOMAIN"/>
</dbReference>
<reference evidence="1" key="1">
    <citation type="submission" date="2020-04" db="EMBL/GenBank/DDBJ databases">
        <authorList>
            <person name="Alioto T."/>
            <person name="Alioto T."/>
            <person name="Gomez Garrido J."/>
        </authorList>
    </citation>
    <scope>NUCLEOTIDE SEQUENCE</scope>
    <source>
        <strain evidence="1">A484AB</strain>
    </source>
</reference>
<evidence type="ECO:0000313" key="1">
    <source>
        <dbReference type="EMBL" id="CAB3996933.1"/>
    </source>
</evidence>